<gene>
    <name evidence="14" type="ORF">MSP1404_LOCUS1732</name>
</gene>
<dbReference type="NCBIfam" id="TIGR00392">
    <property type="entry name" value="ileS"/>
    <property type="match status" value="1"/>
</dbReference>
<dbReference type="GO" id="GO:0006428">
    <property type="term" value="P:isoleucyl-tRNA aminoacylation"/>
    <property type="evidence" value="ECO:0007669"/>
    <property type="project" value="InterPro"/>
</dbReference>
<dbReference type="InterPro" id="IPR002300">
    <property type="entry name" value="aa-tRNA-synth_Ia"/>
</dbReference>
<dbReference type="InterPro" id="IPR033709">
    <property type="entry name" value="Anticodon_Ile_ABEc"/>
</dbReference>
<dbReference type="GO" id="GO:0002161">
    <property type="term" value="F:aminoacyl-tRNA deacylase activity"/>
    <property type="evidence" value="ECO:0007669"/>
    <property type="project" value="InterPro"/>
</dbReference>
<dbReference type="FunFam" id="3.40.50.620:FF:000133">
    <property type="entry name" value="Isoleucyl-tRNA synthetase, cytoplasmic"/>
    <property type="match status" value="1"/>
</dbReference>
<comment type="catalytic activity">
    <reaction evidence="9">
        <text>tRNA(Ile) + L-isoleucine + ATP = L-isoleucyl-tRNA(Ile) + AMP + diphosphate</text>
        <dbReference type="Rhea" id="RHEA:11060"/>
        <dbReference type="Rhea" id="RHEA-COMP:9666"/>
        <dbReference type="Rhea" id="RHEA-COMP:9695"/>
        <dbReference type="ChEBI" id="CHEBI:30616"/>
        <dbReference type="ChEBI" id="CHEBI:33019"/>
        <dbReference type="ChEBI" id="CHEBI:58045"/>
        <dbReference type="ChEBI" id="CHEBI:78442"/>
        <dbReference type="ChEBI" id="CHEBI:78528"/>
        <dbReference type="ChEBI" id="CHEBI:456215"/>
        <dbReference type="EC" id="6.1.1.5"/>
    </reaction>
</comment>
<dbReference type="GO" id="GO:0005524">
    <property type="term" value="F:ATP binding"/>
    <property type="evidence" value="ECO:0007669"/>
    <property type="project" value="UniProtKB-KW"/>
</dbReference>
<evidence type="ECO:0000259" key="12">
    <source>
        <dbReference type="Pfam" id="PF00133"/>
    </source>
</evidence>
<dbReference type="Gene3D" id="3.90.740.10">
    <property type="entry name" value="Valyl/Leucyl/Isoleucyl-tRNA synthetase, editing domain"/>
    <property type="match status" value="1"/>
</dbReference>
<dbReference type="GO" id="GO:0004822">
    <property type="term" value="F:isoleucine-tRNA ligase activity"/>
    <property type="evidence" value="ECO:0007669"/>
    <property type="project" value="UniProtKB-EC"/>
</dbReference>
<name>A0A7S0KDV6_MICPS</name>
<keyword evidence="4 10" id="KW-0547">Nucleotide-binding</keyword>
<dbReference type="InterPro" id="IPR014729">
    <property type="entry name" value="Rossmann-like_a/b/a_fold"/>
</dbReference>
<accession>A0A7S0KDV6</accession>
<protein>
    <recommendedName>
        <fullName evidence="2">isoleucine--tRNA ligase</fullName>
        <ecNumber evidence="2">6.1.1.5</ecNumber>
    </recommendedName>
    <alternativeName>
        <fullName evidence="8">Isoleucyl-tRNA synthetase</fullName>
    </alternativeName>
</protein>
<comment type="similarity">
    <text evidence="1 10">Belongs to the class-I aminoacyl-tRNA synthetase family.</text>
</comment>
<dbReference type="FunFam" id="3.40.50.620:FF:000023">
    <property type="entry name" value="Isoleucyl-tRNA synthetase,cytoplasmic"/>
    <property type="match status" value="1"/>
</dbReference>
<dbReference type="GO" id="GO:0009791">
    <property type="term" value="P:post-embryonic development"/>
    <property type="evidence" value="ECO:0007669"/>
    <property type="project" value="UniProtKB-ARBA"/>
</dbReference>
<proteinExistence type="inferred from homology"/>
<dbReference type="GO" id="GO:0048608">
    <property type="term" value="P:reproductive structure development"/>
    <property type="evidence" value="ECO:0007669"/>
    <property type="project" value="UniProtKB-ARBA"/>
</dbReference>
<keyword evidence="7 10" id="KW-0030">Aminoacyl-tRNA synthetase</keyword>
<dbReference type="Pfam" id="PF08264">
    <property type="entry name" value="Anticodon_1"/>
    <property type="match status" value="1"/>
</dbReference>
<sequence length="1200" mass="136547">MVSRIRYFLRVHSTMEYLGSRQGEIITLAHKRSNTSGMSTLEDVVEGKDYNFPVEEEAVLEYWKRTNAFKEQLRRSEGRPEYVFYDGPPFATGLPHYGHILAGTIKDVVTRFACSTGHHVTRRFGWDCHGLPVEYEIDKKLGIKGKEDVLRLGIGKYNEECRDIVMRYSKEWEQTVLRTGRWIDFENDYKTLDRNFMESVWWVFKTLWEKNLVYKGFKVMPYSTACNTPLSNFEAGLDYRDVSDPAVIVSFPIVGCDLRASLVAWTTTPWTLPSNLALCVNPTFTYVYAREPGGNVFVLAEARLSTLPGMRKRDKGSNPENLPEGWEILRKVLGSQLKDLRYEPIFPFFEADMKVTAYKVCCDGYVTDDSGTGVVHQAPAYGEDDFRVCLANGVVVKGGILPDPVDANGCFCHPVPDPYLGKHVKEADKDLIAAIKNMGRLVDNSRIVHSYPYCWRSHTPLIYKAVASYFVKVEDIKTRLLENNKKTRWVPPHVQEKRFHNWLENAHDWAISRNRYWGTPIPVWCSEDGEEIRVFGSIAELESATGEVIDDIHRHFIDHLEVPSSRGPNVPPLKRVEDVFDCWFESGAMPYAQQHYPFENKDYFERKIFPANFVAEGLDQTRGWFYTLMVLSTALFDRPAFQNLVCNGLVLASDGKKMSKSLKNYPDPNEILNKYGADALRLYLINSPVVRAEPLRFKEEGVFAVLKDVFLPWYNAYRFLVQNVRRIESETHMPFNPFASDQNGINVLDRWIASATTSLVTFVKNEMDNYRLYTVVPHLVTFIGQLTNIFVRYNRSRIKGKNGVDDTRRALTALYNVLLTLCKMMAPFTPFFAEKMYQNLRRCLPEEGKSEPSVHFCSFPEASAAVLDHRVEKSVARMQAVIETGRQIRERNNKPLKTPLKRMTVVHADEHFLADLQGELRDFVIEELNIQQLDVSQDPMKFATIKAEPNFSVLGKRLGKAMGKIAKAVKQMPQDDLRSFQKTGACVIDGYPLSRDDITIKFEFFTSVGVDNKNIDAALGEDDVMVIIDLATDQQLLDCGAARELVNRIQKLRKAGGLQASDEVRVFFEPKMLTDRKSIDALHRLIKAEEEYLKSMLGQEPRHISSKPSHAVTIVSDSCTLSTGTEITLTLTRPCISINKDALQSSCDDSEELAAAVSAVMLSREYISIACECHEGDGILRISVDDREVNLKAGKEFILA</sequence>
<evidence type="ECO:0000256" key="9">
    <source>
        <dbReference type="ARBA" id="ARBA00048359"/>
    </source>
</evidence>
<dbReference type="Pfam" id="PF00133">
    <property type="entry name" value="tRNA-synt_1"/>
    <property type="match status" value="1"/>
</dbReference>
<dbReference type="InterPro" id="IPR013155">
    <property type="entry name" value="M/V/L/I-tRNA-synth_anticd-bd"/>
</dbReference>
<keyword evidence="6 10" id="KW-0648">Protein biosynthesis</keyword>
<keyword evidence="5 10" id="KW-0067">ATP-binding</keyword>
<evidence type="ECO:0000256" key="1">
    <source>
        <dbReference type="ARBA" id="ARBA00005594"/>
    </source>
</evidence>
<dbReference type="InterPro" id="IPR023586">
    <property type="entry name" value="Ile-tRNA-ligase_type2"/>
</dbReference>
<keyword evidence="11" id="KW-0472">Membrane</keyword>
<evidence type="ECO:0000256" key="11">
    <source>
        <dbReference type="SAM" id="Phobius"/>
    </source>
</evidence>
<dbReference type="InterPro" id="IPR009008">
    <property type="entry name" value="Val/Leu/Ile-tRNA-synth_edit"/>
</dbReference>
<feature type="domain" description="Methionyl/Valyl/Leucyl/Isoleucyl-tRNA synthetase anticodon-binding" evidence="13">
    <location>
        <begin position="749"/>
        <end position="901"/>
    </location>
</feature>
<dbReference type="SUPFAM" id="SSF52374">
    <property type="entry name" value="Nucleotidylyl transferase"/>
    <property type="match status" value="1"/>
</dbReference>
<dbReference type="InterPro" id="IPR002301">
    <property type="entry name" value="Ile-tRNA-ligase"/>
</dbReference>
<keyword evidence="11" id="KW-1133">Transmembrane helix</keyword>
<dbReference type="InterPro" id="IPR001412">
    <property type="entry name" value="aa-tRNA-synth_I_CS"/>
</dbReference>
<keyword evidence="3 10" id="KW-0436">Ligase</keyword>
<dbReference type="CDD" id="cd07961">
    <property type="entry name" value="Anticodon_Ia_Ile_ABEc"/>
    <property type="match status" value="1"/>
</dbReference>
<dbReference type="GO" id="GO:0000049">
    <property type="term" value="F:tRNA binding"/>
    <property type="evidence" value="ECO:0007669"/>
    <property type="project" value="InterPro"/>
</dbReference>
<dbReference type="EMBL" id="HBEV01002228">
    <property type="protein sequence ID" value="CAD8578513.1"/>
    <property type="molecule type" value="Transcribed_RNA"/>
</dbReference>
<evidence type="ECO:0000256" key="5">
    <source>
        <dbReference type="ARBA" id="ARBA00022840"/>
    </source>
</evidence>
<feature type="domain" description="Aminoacyl-tRNA synthetase class Ia" evidence="12">
    <location>
        <begin position="59"/>
        <end position="693"/>
    </location>
</feature>
<dbReference type="HAMAP" id="MF_02003">
    <property type="entry name" value="Ile_tRNA_synth_type2"/>
    <property type="match status" value="1"/>
</dbReference>
<feature type="transmembrane region" description="Helical" evidence="11">
    <location>
        <begin position="770"/>
        <end position="791"/>
    </location>
</feature>
<dbReference type="EC" id="6.1.1.5" evidence="2"/>
<evidence type="ECO:0000259" key="13">
    <source>
        <dbReference type="Pfam" id="PF08264"/>
    </source>
</evidence>
<reference evidence="14" key="1">
    <citation type="submission" date="2021-01" db="EMBL/GenBank/DDBJ databases">
        <authorList>
            <person name="Corre E."/>
            <person name="Pelletier E."/>
            <person name="Niang G."/>
            <person name="Scheremetjew M."/>
            <person name="Finn R."/>
            <person name="Kale V."/>
            <person name="Holt S."/>
            <person name="Cochrane G."/>
            <person name="Meng A."/>
            <person name="Brown T."/>
            <person name="Cohen L."/>
        </authorList>
    </citation>
    <scope>NUCLEOTIDE SEQUENCE</scope>
    <source>
        <strain evidence="14">CCMP494</strain>
    </source>
</reference>
<evidence type="ECO:0000313" key="14">
    <source>
        <dbReference type="EMBL" id="CAD8578513.1"/>
    </source>
</evidence>
<dbReference type="Gene3D" id="3.40.50.620">
    <property type="entry name" value="HUPs"/>
    <property type="match status" value="2"/>
</dbReference>
<dbReference type="SUPFAM" id="SSF47323">
    <property type="entry name" value="Anticodon-binding domain of a subclass of class I aminoacyl-tRNA synthetases"/>
    <property type="match status" value="1"/>
</dbReference>
<dbReference type="PANTHER" id="PTHR42780">
    <property type="entry name" value="SOLEUCYL-TRNA SYNTHETASE"/>
    <property type="match status" value="1"/>
</dbReference>
<dbReference type="AlphaFoldDB" id="A0A7S0KDV6"/>
<dbReference type="PROSITE" id="PS00178">
    <property type="entry name" value="AA_TRNA_LIGASE_I"/>
    <property type="match status" value="1"/>
</dbReference>
<dbReference type="CDD" id="cd00818">
    <property type="entry name" value="IleRS_core"/>
    <property type="match status" value="1"/>
</dbReference>
<dbReference type="Pfam" id="PF19302">
    <property type="entry name" value="DUF5915"/>
    <property type="match status" value="1"/>
</dbReference>
<dbReference type="PANTHER" id="PTHR42780:SF1">
    <property type="entry name" value="ISOLEUCINE--TRNA LIGASE, CYTOPLASMIC"/>
    <property type="match status" value="1"/>
</dbReference>
<feature type="transmembrane region" description="Helical" evidence="11">
    <location>
        <begin position="812"/>
        <end position="833"/>
    </location>
</feature>
<evidence type="ECO:0000256" key="4">
    <source>
        <dbReference type="ARBA" id="ARBA00022741"/>
    </source>
</evidence>
<evidence type="ECO:0000256" key="10">
    <source>
        <dbReference type="RuleBase" id="RU363035"/>
    </source>
</evidence>
<evidence type="ECO:0000256" key="8">
    <source>
        <dbReference type="ARBA" id="ARBA00032665"/>
    </source>
</evidence>
<dbReference type="SUPFAM" id="SSF50677">
    <property type="entry name" value="ValRS/IleRS/LeuRS editing domain"/>
    <property type="match status" value="1"/>
</dbReference>
<dbReference type="PRINTS" id="PR00984">
    <property type="entry name" value="TRNASYNTHILE"/>
</dbReference>
<evidence type="ECO:0000256" key="3">
    <source>
        <dbReference type="ARBA" id="ARBA00022598"/>
    </source>
</evidence>
<evidence type="ECO:0000256" key="7">
    <source>
        <dbReference type="ARBA" id="ARBA00023146"/>
    </source>
</evidence>
<dbReference type="FunFam" id="1.10.730.10:FF:000004">
    <property type="entry name" value="Isoleucyl-tRNA synthetase, cytoplasmic"/>
    <property type="match status" value="1"/>
</dbReference>
<keyword evidence="11" id="KW-0812">Transmembrane</keyword>
<dbReference type="Gene3D" id="1.10.730.10">
    <property type="entry name" value="Isoleucyl-tRNA Synthetase, Domain 1"/>
    <property type="match status" value="1"/>
</dbReference>
<dbReference type="InterPro" id="IPR009080">
    <property type="entry name" value="tRNAsynth_Ia_anticodon-bd"/>
</dbReference>
<evidence type="ECO:0000256" key="6">
    <source>
        <dbReference type="ARBA" id="ARBA00022917"/>
    </source>
</evidence>
<evidence type="ECO:0000256" key="2">
    <source>
        <dbReference type="ARBA" id="ARBA00013165"/>
    </source>
</evidence>
<organism evidence="14">
    <name type="scientific">Micromonas pusilla</name>
    <name type="common">Picoplanktonic green alga</name>
    <name type="synonym">Chromulina pusilla</name>
    <dbReference type="NCBI Taxonomy" id="38833"/>
    <lineage>
        <taxon>Eukaryota</taxon>
        <taxon>Viridiplantae</taxon>
        <taxon>Chlorophyta</taxon>
        <taxon>Mamiellophyceae</taxon>
        <taxon>Mamiellales</taxon>
        <taxon>Mamiellaceae</taxon>
        <taxon>Micromonas</taxon>
    </lineage>
</organism>